<keyword evidence="4 7" id="KW-1133">Transmembrane helix</keyword>
<dbReference type="Pfam" id="PF06738">
    <property type="entry name" value="ThrE"/>
    <property type="match status" value="1"/>
</dbReference>
<dbReference type="GO" id="GO:0015744">
    <property type="term" value="P:succinate transport"/>
    <property type="evidence" value="ECO:0007669"/>
    <property type="project" value="TreeGrafter"/>
</dbReference>
<keyword evidence="2" id="KW-1003">Cell membrane</keyword>
<sequence>MKAKQVLDIALSAGELLISNGSESYRVEETIERICKAYNYKSECITTGKGIFISILDEDQEKVTSLKKVRSKSVDLYSIELVNSFSRSIESEKISYEEAMERLEDIRKTPTFKLPIRVLAGGMTCFIYSLFFNGTIFAAFISAIIGMIIYYMVDKVSNVGFFQFFIFFFSGFLIASISILFENIITIVNKDKIILGSIMVLLPGVALTNGIKDIIYGDFTSGISKVGEAVLIITAIGSGIGTALAFRNFLGIF</sequence>
<accession>A0A084J763</accession>
<evidence type="ECO:0000256" key="5">
    <source>
        <dbReference type="ARBA" id="ARBA00023136"/>
    </source>
</evidence>
<dbReference type="InterPro" id="IPR050539">
    <property type="entry name" value="ThrE_Dicarb/AminoAcid_Exp"/>
</dbReference>
<keyword evidence="10" id="KW-1185">Reference proteome</keyword>
<feature type="domain" description="Threonine/serine exporter-like N-terminal" evidence="8">
    <location>
        <begin position="8"/>
        <end position="246"/>
    </location>
</feature>
<evidence type="ECO:0000256" key="1">
    <source>
        <dbReference type="ARBA" id="ARBA00004651"/>
    </source>
</evidence>
<evidence type="ECO:0000256" key="4">
    <source>
        <dbReference type="ARBA" id="ARBA00022989"/>
    </source>
</evidence>
<feature type="transmembrane region" description="Helical" evidence="7">
    <location>
        <begin position="126"/>
        <end position="153"/>
    </location>
</feature>
<evidence type="ECO:0000256" key="6">
    <source>
        <dbReference type="ARBA" id="ARBA00034125"/>
    </source>
</evidence>
<dbReference type="eggNOG" id="COG2966">
    <property type="taxonomic scope" value="Bacteria"/>
</dbReference>
<comment type="subcellular location">
    <subcellularLocation>
        <location evidence="1">Cell membrane</location>
        <topology evidence="1">Multi-pass membrane protein</topology>
    </subcellularLocation>
</comment>
<keyword evidence="5 7" id="KW-0472">Membrane</keyword>
<feature type="transmembrane region" description="Helical" evidence="7">
    <location>
        <begin position="159"/>
        <end position="181"/>
    </location>
</feature>
<evidence type="ECO:0000256" key="2">
    <source>
        <dbReference type="ARBA" id="ARBA00022475"/>
    </source>
</evidence>
<keyword evidence="3 7" id="KW-0812">Transmembrane</keyword>
<proteinExistence type="inferred from homology"/>
<evidence type="ECO:0000313" key="10">
    <source>
        <dbReference type="Proteomes" id="UP000028542"/>
    </source>
</evidence>
<gene>
    <name evidence="9" type="ORF">IO99_18505</name>
</gene>
<evidence type="ECO:0000256" key="3">
    <source>
        <dbReference type="ARBA" id="ARBA00022692"/>
    </source>
</evidence>
<name>A0A084J763_9CLOT</name>
<feature type="transmembrane region" description="Helical" evidence="7">
    <location>
        <begin position="231"/>
        <end position="250"/>
    </location>
</feature>
<comment type="similarity">
    <text evidence="6">Belongs to the ThrE exporter (TC 2.A.79) family.</text>
</comment>
<organism evidence="9 10">
    <name type="scientific">Clostridium sulfidigenes</name>
    <dbReference type="NCBI Taxonomy" id="318464"/>
    <lineage>
        <taxon>Bacteria</taxon>
        <taxon>Bacillati</taxon>
        <taxon>Bacillota</taxon>
        <taxon>Clostridia</taxon>
        <taxon>Eubacteriales</taxon>
        <taxon>Clostridiaceae</taxon>
        <taxon>Clostridium</taxon>
    </lineage>
</organism>
<dbReference type="PANTHER" id="PTHR34390">
    <property type="entry name" value="UPF0442 PROTEIN YJJB-RELATED"/>
    <property type="match status" value="1"/>
</dbReference>
<dbReference type="AlphaFoldDB" id="A0A084J763"/>
<dbReference type="STRING" id="318464.IO99_18505"/>
<dbReference type="Proteomes" id="UP000028542">
    <property type="component" value="Unassembled WGS sequence"/>
</dbReference>
<dbReference type="InterPro" id="IPR010619">
    <property type="entry name" value="ThrE-like_N"/>
</dbReference>
<dbReference type="PANTHER" id="PTHR34390:SF2">
    <property type="entry name" value="SUCCINATE TRANSPORTER SUBUNIT YJJP-RELATED"/>
    <property type="match status" value="1"/>
</dbReference>
<dbReference type="GO" id="GO:0005886">
    <property type="term" value="C:plasma membrane"/>
    <property type="evidence" value="ECO:0007669"/>
    <property type="project" value="UniProtKB-SubCell"/>
</dbReference>
<evidence type="ECO:0000259" key="8">
    <source>
        <dbReference type="Pfam" id="PF06738"/>
    </source>
</evidence>
<evidence type="ECO:0000313" key="9">
    <source>
        <dbReference type="EMBL" id="KEZ84797.1"/>
    </source>
</evidence>
<protein>
    <recommendedName>
        <fullName evidence="8">Threonine/serine exporter-like N-terminal domain-containing protein</fullName>
    </recommendedName>
</protein>
<feature type="transmembrane region" description="Helical" evidence="7">
    <location>
        <begin position="193"/>
        <end position="211"/>
    </location>
</feature>
<dbReference type="RefSeq" id="WP_035135828.1">
    <property type="nucleotide sequence ID" value="NZ_JBQHQR010000013.1"/>
</dbReference>
<dbReference type="GO" id="GO:0022857">
    <property type="term" value="F:transmembrane transporter activity"/>
    <property type="evidence" value="ECO:0007669"/>
    <property type="project" value="InterPro"/>
</dbReference>
<reference evidence="9 10" key="1">
    <citation type="submission" date="2014-07" db="EMBL/GenBank/DDBJ databases">
        <title>Draft genome of Clostridium sulfidigenes 113A isolated from sediments associated with methane hydrate from Krishna Godavari basin.</title>
        <authorList>
            <person name="Honkalas V.S."/>
            <person name="Dabir A.P."/>
            <person name="Arora P."/>
            <person name="Dhakephalkar P.K."/>
        </authorList>
    </citation>
    <scope>NUCLEOTIDE SEQUENCE [LARGE SCALE GENOMIC DNA]</scope>
    <source>
        <strain evidence="9 10">113A</strain>
    </source>
</reference>
<dbReference type="EMBL" id="JPMD01000065">
    <property type="protein sequence ID" value="KEZ84797.1"/>
    <property type="molecule type" value="Genomic_DNA"/>
</dbReference>
<evidence type="ECO:0000256" key="7">
    <source>
        <dbReference type="SAM" id="Phobius"/>
    </source>
</evidence>
<comment type="caution">
    <text evidence="9">The sequence shown here is derived from an EMBL/GenBank/DDBJ whole genome shotgun (WGS) entry which is preliminary data.</text>
</comment>